<feature type="transmembrane region" description="Helical" evidence="5">
    <location>
        <begin position="240"/>
        <end position="259"/>
    </location>
</feature>
<protein>
    <submittedName>
        <fullName evidence="7">Adhesion G-protein coupled receptor G4</fullName>
    </submittedName>
</protein>
<keyword evidence="7" id="KW-0675">Receptor</keyword>
<dbReference type="GO" id="GO:0007166">
    <property type="term" value="P:cell surface receptor signaling pathway"/>
    <property type="evidence" value="ECO:0007669"/>
    <property type="project" value="InterPro"/>
</dbReference>
<dbReference type="PRINTS" id="PR00249">
    <property type="entry name" value="GPCRSECRETIN"/>
</dbReference>
<dbReference type="EMBL" id="JAIZAY010000004">
    <property type="protein sequence ID" value="KAJ8044260.1"/>
    <property type="molecule type" value="Genomic_DNA"/>
</dbReference>
<dbReference type="GO" id="GO:0016020">
    <property type="term" value="C:membrane"/>
    <property type="evidence" value="ECO:0007669"/>
    <property type="project" value="UniProtKB-SubCell"/>
</dbReference>
<keyword evidence="3 5" id="KW-1133">Transmembrane helix</keyword>
<comment type="caution">
    <text evidence="7">The sequence shown here is derived from an EMBL/GenBank/DDBJ whole genome shotgun (WGS) entry which is preliminary data.</text>
</comment>
<dbReference type="Gene3D" id="1.20.1070.10">
    <property type="entry name" value="Rhodopsin 7-helix transmembrane proteins"/>
    <property type="match status" value="1"/>
</dbReference>
<feature type="domain" description="G-protein coupled receptors family 2 profile 2" evidence="6">
    <location>
        <begin position="204"/>
        <end position="455"/>
    </location>
</feature>
<feature type="transmembrane region" description="Helical" evidence="5">
    <location>
        <begin position="204"/>
        <end position="228"/>
    </location>
</feature>
<proteinExistence type="predicted"/>
<dbReference type="Proteomes" id="UP001152320">
    <property type="component" value="Chromosome 4"/>
</dbReference>
<feature type="transmembrane region" description="Helical" evidence="5">
    <location>
        <begin position="337"/>
        <end position="358"/>
    </location>
</feature>
<comment type="subcellular location">
    <subcellularLocation>
        <location evidence="1">Membrane</location>
        <topology evidence="1">Multi-pass membrane protein</topology>
    </subcellularLocation>
</comment>
<keyword evidence="8" id="KW-1185">Reference proteome</keyword>
<feature type="transmembrane region" description="Helical" evidence="5">
    <location>
        <begin position="266"/>
        <end position="288"/>
    </location>
</feature>
<dbReference type="CDD" id="cd15040">
    <property type="entry name" value="7tmB2_Adhesion"/>
    <property type="match status" value="1"/>
</dbReference>
<dbReference type="InterPro" id="IPR000832">
    <property type="entry name" value="GPCR_2_secretin-like"/>
</dbReference>
<dbReference type="InterPro" id="IPR053066">
    <property type="entry name" value="ADGR_G7"/>
</dbReference>
<feature type="transmembrane region" description="Helical" evidence="5">
    <location>
        <begin position="308"/>
        <end position="330"/>
    </location>
</feature>
<sequence>MNLNEDVFVGSSEEAGRIVAALGQQIINVQNEEGNYTQTFENVDVSAVKINTSLVQRNLVFARILDTDNKPIFNGDLRKGISRISTDDMNVSDNNTVVSMSLPTTFLDTLHNGIYKAGEVPVTFIVFGNSRLFIPAKSLKSEDKNDGEGTTPAINITERIASQIISAKVGNDEVPRLYPDFSVITKFITKLRVRKESYKSEEPLYFITLVGSITSCVCLVICLITFVSLKNLRSNQPTHIHINLCVALLGFYIAFLLSTVAVNKPVFCVISSAAVHFFALASVAWMSAEAINMYILFVHKGQTKLRHFIKIACTLAYGISSLFAFFMLFVYNRATMFIFLCIFSSCFIHPGFAFYFGFLTEVALLFALNFVIFILVIRKILCRPLIVAQTRESARRKEIVTRVRHGILFWFILGLSWIFGFTAAADNKTLIFHYLYCISIALQGVVMFLLLCVPNPEFRKTFREYTVCMRRKSTRSTPPQTKFASTSNL</sequence>
<feature type="transmembrane region" description="Helical" evidence="5">
    <location>
        <begin position="407"/>
        <end position="425"/>
    </location>
</feature>
<evidence type="ECO:0000256" key="1">
    <source>
        <dbReference type="ARBA" id="ARBA00004141"/>
    </source>
</evidence>
<dbReference type="GO" id="GO:0004930">
    <property type="term" value="F:G protein-coupled receptor activity"/>
    <property type="evidence" value="ECO:0007669"/>
    <property type="project" value="InterPro"/>
</dbReference>
<keyword evidence="2 5" id="KW-0812">Transmembrane</keyword>
<dbReference type="Pfam" id="PF00002">
    <property type="entry name" value="7tm_2"/>
    <property type="match status" value="1"/>
</dbReference>
<dbReference type="AlphaFoldDB" id="A0A9Q1CG11"/>
<dbReference type="SUPFAM" id="SSF81321">
    <property type="entry name" value="Family A G protein-coupled receptor-like"/>
    <property type="match status" value="1"/>
</dbReference>
<evidence type="ECO:0000256" key="5">
    <source>
        <dbReference type="SAM" id="Phobius"/>
    </source>
</evidence>
<feature type="transmembrane region" description="Helical" evidence="5">
    <location>
        <begin position="431"/>
        <end position="453"/>
    </location>
</feature>
<gene>
    <name evidence="7" type="ORF">HOLleu_11670</name>
</gene>
<dbReference type="OrthoDB" id="10037534at2759"/>
<accession>A0A9Q1CG11</accession>
<dbReference type="PANTHER" id="PTHR47767:SF1">
    <property type="entry name" value="ADHESION G PROTEIN-COUPLED RECEPTOR G7"/>
    <property type="match status" value="1"/>
</dbReference>
<reference evidence="7" key="1">
    <citation type="submission" date="2021-10" db="EMBL/GenBank/DDBJ databases">
        <title>Tropical sea cucumber genome reveals ecological adaptation and Cuvierian tubules defense mechanism.</title>
        <authorList>
            <person name="Chen T."/>
        </authorList>
    </citation>
    <scope>NUCLEOTIDE SEQUENCE</scope>
    <source>
        <strain evidence="7">Nanhai2018</strain>
        <tissue evidence="7">Muscle</tissue>
    </source>
</reference>
<evidence type="ECO:0000259" key="6">
    <source>
        <dbReference type="PROSITE" id="PS50261"/>
    </source>
</evidence>
<evidence type="ECO:0000313" key="7">
    <source>
        <dbReference type="EMBL" id="KAJ8044260.1"/>
    </source>
</evidence>
<dbReference type="PANTHER" id="PTHR47767">
    <property type="entry name" value="ADHESION G PROTEIN-COUPLED RECEPTOR G7"/>
    <property type="match status" value="1"/>
</dbReference>
<name>A0A9Q1CG11_HOLLE</name>
<evidence type="ECO:0000256" key="3">
    <source>
        <dbReference type="ARBA" id="ARBA00022989"/>
    </source>
</evidence>
<organism evidence="7 8">
    <name type="scientific">Holothuria leucospilota</name>
    <name type="common">Black long sea cucumber</name>
    <name type="synonym">Mertensiothuria leucospilota</name>
    <dbReference type="NCBI Taxonomy" id="206669"/>
    <lineage>
        <taxon>Eukaryota</taxon>
        <taxon>Metazoa</taxon>
        <taxon>Echinodermata</taxon>
        <taxon>Eleutherozoa</taxon>
        <taxon>Echinozoa</taxon>
        <taxon>Holothuroidea</taxon>
        <taxon>Aspidochirotacea</taxon>
        <taxon>Aspidochirotida</taxon>
        <taxon>Holothuriidae</taxon>
        <taxon>Holothuria</taxon>
    </lineage>
</organism>
<evidence type="ECO:0000313" key="8">
    <source>
        <dbReference type="Proteomes" id="UP001152320"/>
    </source>
</evidence>
<feature type="transmembrane region" description="Helical" evidence="5">
    <location>
        <begin position="364"/>
        <end position="386"/>
    </location>
</feature>
<evidence type="ECO:0000256" key="2">
    <source>
        <dbReference type="ARBA" id="ARBA00022692"/>
    </source>
</evidence>
<evidence type="ECO:0000256" key="4">
    <source>
        <dbReference type="ARBA" id="ARBA00023136"/>
    </source>
</evidence>
<dbReference type="PROSITE" id="PS50261">
    <property type="entry name" value="G_PROTEIN_RECEP_F2_4"/>
    <property type="match status" value="1"/>
</dbReference>
<keyword evidence="4 5" id="KW-0472">Membrane</keyword>
<dbReference type="InterPro" id="IPR017981">
    <property type="entry name" value="GPCR_2-like_7TM"/>
</dbReference>